<evidence type="ECO:0000313" key="18">
    <source>
        <dbReference type="EMBL" id="PJF47836.1"/>
    </source>
</evidence>
<evidence type="ECO:0000259" key="16">
    <source>
        <dbReference type="Pfam" id="PF02875"/>
    </source>
</evidence>
<organism evidence="18 19">
    <name type="scientific">Candidatus Thermofonsia Clade 3 bacterium</name>
    <dbReference type="NCBI Taxonomy" id="2364212"/>
    <lineage>
        <taxon>Bacteria</taxon>
        <taxon>Bacillati</taxon>
        <taxon>Chloroflexota</taxon>
        <taxon>Candidatus Thermofontia</taxon>
        <taxon>Candidatus Thermofonsia Clade 3</taxon>
    </lineage>
</organism>
<dbReference type="InterPro" id="IPR036565">
    <property type="entry name" value="Mur-like_cat_sf"/>
</dbReference>
<dbReference type="PANTHER" id="PTHR43445">
    <property type="entry name" value="UDP-N-ACETYLMURAMATE--L-ALANINE LIGASE-RELATED"/>
    <property type="match status" value="1"/>
</dbReference>
<comment type="similarity">
    <text evidence="14">Belongs to the MurCDEF family.</text>
</comment>
<keyword evidence="6 14" id="KW-0132">Cell division</keyword>
<protein>
    <recommendedName>
        <fullName evidence="3 14">UDP-N-acetylmuramate--L-alanine ligase</fullName>
        <ecNumber evidence="3 14">6.3.2.8</ecNumber>
    </recommendedName>
    <alternativeName>
        <fullName evidence="14">UDP-N-acetylmuramoyl-L-alanine synthetase</fullName>
    </alternativeName>
</protein>
<comment type="function">
    <text evidence="14">Cell wall formation.</text>
</comment>
<dbReference type="Gene3D" id="3.40.1190.10">
    <property type="entry name" value="Mur-like, catalytic domain"/>
    <property type="match status" value="1"/>
</dbReference>
<dbReference type="GO" id="GO:0009252">
    <property type="term" value="P:peptidoglycan biosynthetic process"/>
    <property type="evidence" value="ECO:0007669"/>
    <property type="project" value="UniProtKB-UniRule"/>
</dbReference>
<keyword evidence="8 14" id="KW-0067">ATP-binding</keyword>
<dbReference type="NCBIfam" id="TIGR01082">
    <property type="entry name" value="murC"/>
    <property type="match status" value="1"/>
</dbReference>
<dbReference type="SUPFAM" id="SSF53244">
    <property type="entry name" value="MurD-like peptide ligases, peptide-binding domain"/>
    <property type="match status" value="1"/>
</dbReference>
<keyword evidence="4 14" id="KW-0963">Cytoplasm</keyword>
<reference evidence="18 19" key="1">
    <citation type="submission" date="2017-11" db="EMBL/GenBank/DDBJ databases">
        <title>Evolution of Phototrophy in the Chloroflexi Phylum Driven by Horizontal Gene Transfer.</title>
        <authorList>
            <person name="Ward L.M."/>
            <person name="Hemp J."/>
            <person name="Shih P.M."/>
            <person name="Mcglynn S.E."/>
            <person name="Fischer W."/>
        </authorList>
    </citation>
    <scope>NUCLEOTIDE SEQUENCE [LARGE SCALE GENOMIC DNA]</scope>
    <source>
        <strain evidence="18">JP3_7</strain>
    </source>
</reference>
<dbReference type="GO" id="GO:0005737">
    <property type="term" value="C:cytoplasm"/>
    <property type="evidence" value="ECO:0007669"/>
    <property type="project" value="UniProtKB-SubCell"/>
</dbReference>
<dbReference type="GO" id="GO:0008360">
    <property type="term" value="P:regulation of cell shape"/>
    <property type="evidence" value="ECO:0007669"/>
    <property type="project" value="UniProtKB-KW"/>
</dbReference>
<dbReference type="UniPathway" id="UPA00219"/>
<comment type="catalytic activity">
    <reaction evidence="13 14">
        <text>UDP-N-acetyl-alpha-D-muramate + L-alanine + ATP = UDP-N-acetyl-alpha-D-muramoyl-L-alanine + ADP + phosphate + H(+)</text>
        <dbReference type="Rhea" id="RHEA:23372"/>
        <dbReference type="ChEBI" id="CHEBI:15378"/>
        <dbReference type="ChEBI" id="CHEBI:30616"/>
        <dbReference type="ChEBI" id="CHEBI:43474"/>
        <dbReference type="ChEBI" id="CHEBI:57972"/>
        <dbReference type="ChEBI" id="CHEBI:70757"/>
        <dbReference type="ChEBI" id="CHEBI:83898"/>
        <dbReference type="ChEBI" id="CHEBI:456216"/>
        <dbReference type="EC" id="6.3.2.8"/>
    </reaction>
</comment>
<evidence type="ECO:0000256" key="2">
    <source>
        <dbReference type="ARBA" id="ARBA00004752"/>
    </source>
</evidence>
<dbReference type="Pfam" id="PF08245">
    <property type="entry name" value="Mur_ligase_M"/>
    <property type="match status" value="1"/>
</dbReference>
<dbReference type="InterPro" id="IPR036615">
    <property type="entry name" value="Mur_ligase_C_dom_sf"/>
</dbReference>
<dbReference type="InterPro" id="IPR000713">
    <property type="entry name" value="Mur_ligase_N"/>
</dbReference>
<evidence type="ECO:0000256" key="11">
    <source>
        <dbReference type="ARBA" id="ARBA00023306"/>
    </source>
</evidence>
<keyword evidence="11 14" id="KW-0131">Cell cycle</keyword>
<dbReference type="Pfam" id="PF01225">
    <property type="entry name" value="Mur_ligase"/>
    <property type="match status" value="1"/>
</dbReference>
<accession>A0A2M8QDE7</accession>
<dbReference type="PANTHER" id="PTHR43445:SF3">
    <property type="entry name" value="UDP-N-ACETYLMURAMATE--L-ALANINE LIGASE"/>
    <property type="match status" value="1"/>
</dbReference>
<evidence type="ECO:0000256" key="7">
    <source>
        <dbReference type="ARBA" id="ARBA00022741"/>
    </source>
</evidence>
<dbReference type="EMBL" id="PGTN01000033">
    <property type="protein sequence ID" value="PJF47836.1"/>
    <property type="molecule type" value="Genomic_DNA"/>
</dbReference>
<evidence type="ECO:0000256" key="6">
    <source>
        <dbReference type="ARBA" id="ARBA00022618"/>
    </source>
</evidence>
<dbReference type="Proteomes" id="UP000230790">
    <property type="component" value="Unassembled WGS sequence"/>
</dbReference>
<feature type="domain" description="Mur ligase N-terminal catalytic" evidence="15">
    <location>
        <begin position="7"/>
        <end position="104"/>
    </location>
</feature>
<dbReference type="HAMAP" id="MF_00046">
    <property type="entry name" value="MurC"/>
    <property type="match status" value="1"/>
</dbReference>
<proteinExistence type="inferred from homology"/>
<dbReference type="Pfam" id="PF02875">
    <property type="entry name" value="Mur_ligase_C"/>
    <property type="match status" value="1"/>
</dbReference>
<evidence type="ECO:0000256" key="8">
    <source>
        <dbReference type="ARBA" id="ARBA00022840"/>
    </source>
</evidence>
<dbReference type="GO" id="GO:0005524">
    <property type="term" value="F:ATP binding"/>
    <property type="evidence" value="ECO:0007669"/>
    <property type="project" value="UniProtKB-UniRule"/>
</dbReference>
<dbReference type="InterPro" id="IPR013221">
    <property type="entry name" value="Mur_ligase_cen"/>
</dbReference>
<dbReference type="InterPro" id="IPR005758">
    <property type="entry name" value="UDP-N-AcMur_Ala_ligase_MurC"/>
</dbReference>
<dbReference type="SUPFAM" id="SSF53623">
    <property type="entry name" value="MurD-like peptide ligases, catalytic domain"/>
    <property type="match status" value="1"/>
</dbReference>
<name>A0A2M8QDE7_9CHLR</name>
<evidence type="ECO:0000256" key="4">
    <source>
        <dbReference type="ARBA" id="ARBA00022490"/>
    </source>
</evidence>
<feature type="domain" description="Mur ligase central" evidence="17">
    <location>
        <begin position="110"/>
        <end position="294"/>
    </location>
</feature>
<dbReference type="Gene3D" id="3.90.190.20">
    <property type="entry name" value="Mur ligase, C-terminal domain"/>
    <property type="match status" value="1"/>
</dbReference>
<evidence type="ECO:0000256" key="13">
    <source>
        <dbReference type="ARBA" id="ARBA00047833"/>
    </source>
</evidence>
<keyword evidence="5 14" id="KW-0436">Ligase</keyword>
<evidence type="ECO:0000259" key="17">
    <source>
        <dbReference type="Pfam" id="PF08245"/>
    </source>
</evidence>
<dbReference type="GO" id="GO:0008763">
    <property type="term" value="F:UDP-N-acetylmuramate-L-alanine ligase activity"/>
    <property type="evidence" value="ECO:0007669"/>
    <property type="project" value="UniProtKB-UniRule"/>
</dbReference>
<dbReference type="SUPFAM" id="SSF51984">
    <property type="entry name" value="MurCD N-terminal domain"/>
    <property type="match status" value="1"/>
</dbReference>
<comment type="subcellular location">
    <subcellularLocation>
        <location evidence="1 14">Cytoplasm</location>
    </subcellularLocation>
</comment>
<evidence type="ECO:0000256" key="12">
    <source>
        <dbReference type="ARBA" id="ARBA00023316"/>
    </source>
</evidence>
<keyword evidence="9 14" id="KW-0133">Cell shape</keyword>
<dbReference type="Gene3D" id="3.40.50.720">
    <property type="entry name" value="NAD(P)-binding Rossmann-like Domain"/>
    <property type="match status" value="1"/>
</dbReference>
<feature type="domain" description="Mur ligase C-terminal" evidence="16">
    <location>
        <begin position="316"/>
        <end position="450"/>
    </location>
</feature>
<feature type="binding site" evidence="14">
    <location>
        <begin position="112"/>
        <end position="118"/>
    </location>
    <ligand>
        <name>ATP</name>
        <dbReference type="ChEBI" id="CHEBI:30616"/>
    </ligand>
</feature>
<dbReference type="GO" id="GO:0071555">
    <property type="term" value="P:cell wall organization"/>
    <property type="evidence" value="ECO:0007669"/>
    <property type="project" value="UniProtKB-KW"/>
</dbReference>
<evidence type="ECO:0000256" key="3">
    <source>
        <dbReference type="ARBA" id="ARBA00012211"/>
    </source>
</evidence>
<keyword evidence="12 14" id="KW-0961">Cell wall biogenesis/degradation</keyword>
<dbReference type="GO" id="GO:0051301">
    <property type="term" value="P:cell division"/>
    <property type="evidence" value="ECO:0007669"/>
    <property type="project" value="UniProtKB-KW"/>
</dbReference>
<evidence type="ECO:0000256" key="14">
    <source>
        <dbReference type="HAMAP-Rule" id="MF_00046"/>
    </source>
</evidence>
<sequence length="465" mass="49636">MSWLDKHIHLMGVGGAGMSALARLLYARRVRVSGDDRADSPALRALQAEGIPVVVGHDPRHLEGVDILVPSSAIAKDEPELVEARRRGIPVWHRGDLIGALMQDNVGIAVAGTHGKSTTAGMIATILTDAGLAPSFVIGATPQPLGVNARWGVGEAFVVEADEYDHTFLHFQPRVAVVTNVEYDHPDTFADLNATLDAFAMFVRSVPKDGVVITCADDAGCVAMLKRAGVSAPVVDYGIQGGLWRASNLRANPLGGVDFSFTGAGIRGEVSGACSLRVPGEHNVLNALAALVAADACGVPMGEAVKSLGGYRGAGRRFELKGEARGVRIFDDYAHHPTEIKATLRGARQRYPLGNIWAIWQPHTYSRTAALLDAFAEAFDDADHVIVLPIYAARERQEDFGFIANALNPIEIARKIRHRDARNAASFGDALGMLLSQVKGGDVVITLSAGDGNQVGERLLEMLRR</sequence>
<evidence type="ECO:0000256" key="1">
    <source>
        <dbReference type="ARBA" id="ARBA00004496"/>
    </source>
</evidence>
<keyword evidence="10 14" id="KW-0573">Peptidoglycan synthesis</keyword>
<keyword evidence="7 14" id="KW-0547">Nucleotide-binding</keyword>
<dbReference type="InterPro" id="IPR004101">
    <property type="entry name" value="Mur_ligase_C"/>
</dbReference>
<evidence type="ECO:0000256" key="5">
    <source>
        <dbReference type="ARBA" id="ARBA00022598"/>
    </source>
</evidence>
<evidence type="ECO:0000256" key="10">
    <source>
        <dbReference type="ARBA" id="ARBA00022984"/>
    </source>
</evidence>
<evidence type="ECO:0000259" key="15">
    <source>
        <dbReference type="Pfam" id="PF01225"/>
    </source>
</evidence>
<evidence type="ECO:0000256" key="9">
    <source>
        <dbReference type="ARBA" id="ARBA00022960"/>
    </source>
</evidence>
<gene>
    <name evidence="14 18" type="primary">murC</name>
    <name evidence="18" type="ORF">CUN48_06540</name>
</gene>
<comment type="caution">
    <text evidence="18">The sequence shown here is derived from an EMBL/GenBank/DDBJ whole genome shotgun (WGS) entry which is preliminary data.</text>
</comment>
<comment type="pathway">
    <text evidence="2 14">Cell wall biogenesis; peptidoglycan biosynthesis.</text>
</comment>
<dbReference type="AlphaFoldDB" id="A0A2M8QDE7"/>
<evidence type="ECO:0000313" key="19">
    <source>
        <dbReference type="Proteomes" id="UP000230790"/>
    </source>
</evidence>
<dbReference type="EC" id="6.3.2.8" evidence="3 14"/>
<dbReference type="InterPro" id="IPR050061">
    <property type="entry name" value="MurCDEF_pg_biosynth"/>
</dbReference>